<evidence type="ECO:0000313" key="1">
    <source>
        <dbReference type="EMBL" id="NES28947.1"/>
    </source>
</evidence>
<evidence type="ECO:0000313" key="2">
    <source>
        <dbReference type="EMBL" id="QGL49034.1"/>
    </source>
</evidence>
<dbReference type="GO" id="GO:0004222">
    <property type="term" value="F:metalloendopeptidase activity"/>
    <property type="evidence" value="ECO:0007669"/>
    <property type="project" value="InterPro"/>
</dbReference>
<reference evidence="2 3" key="1">
    <citation type="submission" date="2019-10" db="EMBL/GenBank/DDBJ databases">
        <title>Genome Sequence of Micromonospora terminaliae DSM 101760.</title>
        <authorList>
            <person name="Guo L."/>
        </authorList>
    </citation>
    <scope>NUCLEOTIDE SEQUENCE [LARGE SCALE GENOMIC DNA]</scope>
    <source>
        <strain evidence="2 3">DSM 101760</strain>
    </source>
</reference>
<dbReference type="SUPFAM" id="SSF140990">
    <property type="entry name" value="FtsH protease domain-like"/>
    <property type="match status" value="1"/>
</dbReference>
<dbReference type="EMBL" id="JAAHBZ010000005">
    <property type="protein sequence ID" value="NES28947.1"/>
    <property type="molecule type" value="Genomic_DNA"/>
</dbReference>
<dbReference type="AlphaFoldDB" id="A0AAJ2ZF16"/>
<dbReference type="InterPro" id="IPR037219">
    <property type="entry name" value="Peptidase_M41-like"/>
</dbReference>
<dbReference type="GO" id="GO:0004176">
    <property type="term" value="F:ATP-dependent peptidase activity"/>
    <property type="evidence" value="ECO:0007669"/>
    <property type="project" value="InterPro"/>
</dbReference>
<dbReference type="EMBL" id="CP045309">
    <property type="protein sequence ID" value="QGL49034.1"/>
    <property type="molecule type" value="Genomic_DNA"/>
</dbReference>
<evidence type="ECO:0000313" key="3">
    <source>
        <dbReference type="Proteomes" id="UP000402241"/>
    </source>
</evidence>
<protein>
    <recommendedName>
        <fullName evidence="5">Peptidase M41 domain-containing protein</fullName>
    </recommendedName>
</protein>
<proteinExistence type="predicted"/>
<dbReference type="Proteomes" id="UP000402241">
    <property type="component" value="Chromosome"/>
</dbReference>
<organism evidence="1 4">
    <name type="scientific">Micromonospora terminaliae</name>
    <dbReference type="NCBI Taxonomy" id="1914461"/>
    <lineage>
        <taxon>Bacteria</taxon>
        <taxon>Bacillati</taxon>
        <taxon>Actinomycetota</taxon>
        <taxon>Actinomycetes</taxon>
        <taxon>Micromonosporales</taxon>
        <taxon>Micromonosporaceae</taxon>
        <taxon>Micromonospora</taxon>
    </lineage>
</organism>
<dbReference type="RefSeq" id="WP_154228309.1">
    <property type="nucleotide sequence ID" value="NZ_CP045309.1"/>
</dbReference>
<reference evidence="1 4" key="2">
    <citation type="submission" date="2020-02" db="EMBL/GenBank/DDBJ databases">
        <title>WGS of Micromonospora spp. isolated from hot spring.</title>
        <authorList>
            <person name="Thawai C."/>
        </authorList>
    </citation>
    <scope>NUCLEOTIDE SEQUENCE [LARGE SCALE GENOMIC DNA]</scope>
    <source>
        <strain evidence="1 4">TMS7</strain>
    </source>
</reference>
<dbReference type="GO" id="GO:0006508">
    <property type="term" value="P:proteolysis"/>
    <property type="evidence" value="ECO:0007669"/>
    <property type="project" value="InterPro"/>
</dbReference>
<evidence type="ECO:0008006" key="5">
    <source>
        <dbReference type="Google" id="ProtNLM"/>
    </source>
</evidence>
<sequence>MAVHEAGHAVAAVVLGAPVAWVDVEWRPGEGGTLVREVDPHTDAVVALAGYEASGGALAFSGDTHDTLAARELVGEAGIPAATLDARRILIAHRYRLLVVASALLDHGRITGEQVTALVRSESQLSQQQLLRVTTVSRRG</sequence>
<gene>
    <name evidence="1" type="ORF">G3561_15510</name>
    <name evidence="2" type="ORF">GCE86_19680</name>
</gene>
<dbReference type="Proteomes" id="UP000477779">
    <property type="component" value="Unassembled WGS sequence"/>
</dbReference>
<keyword evidence="3" id="KW-1185">Reference proteome</keyword>
<name>A0AAJ2ZF16_9ACTN</name>
<evidence type="ECO:0000313" key="4">
    <source>
        <dbReference type="Proteomes" id="UP000477779"/>
    </source>
</evidence>
<accession>A0AAJ2ZF16</accession>
<dbReference type="GO" id="GO:0005524">
    <property type="term" value="F:ATP binding"/>
    <property type="evidence" value="ECO:0007669"/>
    <property type="project" value="InterPro"/>
</dbReference>